<sequence>MDRRKRKTRKAIFDACVSLTKEVDFQQITVNEIVKTADINRGTFYLHFEDKFDMMNSFENEMIEKIENLLVKNLPDEQSNQQFLESRYTTIIEILKCYTNNKELLQLLLRSSNNTSFQLKLREKLKVVMTEQVLPKISKSELNVPIDLFVILFTSASLSLAEYAYKTDTAINSEELANFLIKLMMQGPAKTLGLISNE</sequence>
<reference evidence="4 5" key="2">
    <citation type="journal article" date="2012" name="J. Biosci. Bioeng.">
        <title>Complete genome sequence and characterization of the N-acylhomoserine lactone-degrading gene of the potato leaf-associated Solibacillus silvestris.</title>
        <authorList>
            <person name="Morohoshi T."/>
            <person name="Tominaga Y."/>
            <person name="Someya N."/>
            <person name="Ikeda T."/>
        </authorList>
    </citation>
    <scope>NUCLEOTIDE SEQUENCE [LARGE SCALE GENOMIC DNA]</scope>
    <source>
        <strain evidence="4 5">StLB046</strain>
    </source>
</reference>
<evidence type="ECO:0000313" key="4">
    <source>
        <dbReference type="EMBL" id="BAK16624.1"/>
    </source>
</evidence>
<protein>
    <submittedName>
        <fullName evidence="4">Transcriptional regulator</fullName>
    </submittedName>
</protein>
<dbReference type="GO" id="GO:0003677">
    <property type="term" value="F:DNA binding"/>
    <property type="evidence" value="ECO:0007669"/>
    <property type="project" value="UniProtKB-UniRule"/>
</dbReference>
<dbReference type="Proteomes" id="UP000006691">
    <property type="component" value="Chromosome"/>
</dbReference>
<dbReference type="PANTHER" id="PTHR43479:SF7">
    <property type="entry name" value="TETR-FAMILY TRANSCRIPTIONAL REGULATOR"/>
    <property type="match status" value="1"/>
</dbReference>
<dbReference type="PROSITE" id="PS50977">
    <property type="entry name" value="HTH_TETR_2"/>
    <property type="match status" value="1"/>
</dbReference>
<name>F2F997_SOLSS</name>
<dbReference type="KEGG" id="siv:SSIL_2201"/>
<dbReference type="PATRIC" id="fig|1002809.3.peg.2229"/>
<dbReference type="SUPFAM" id="SSF46689">
    <property type="entry name" value="Homeodomain-like"/>
    <property type="match status" value="1"/>
</dbReference>
<feature type="DNA-binding region" description="H-T-H motif" evidence="2">
    <location>
        <begin position="29"/>
        <end position="48"/>
    </location>
</feature>
<evidence type="ECO:0000256" key="2">
    <source>
        <dbReference type="PROSITE-ProRule" id="PRU00335"/>
    </source>
</evidence>
<dbReference type="Pfam" id="PF14278">
    <property type="entry name" value="TetR_C_8"/>
    <property type="match status" value="1"/>
</dbReference>
<dbReference type="Gene3D" id="1.10.357.10">
    <property type="entry name" value="Tetracycline Repressor, domain 2"/>
    <property type="match status" value="1"/>
</dbReference>
<evidence type="ECO:0000313" key="5">
    <source>
        <dbReference type="Proteomes" id="UP000006691"/>
    </source>
</evidence>
<organism evidence="4 5">
    <name type="scientific">Solibacillus silvestris (strain StLB046)</name>
    <name type="common">Bacillus silvestris</name>
    <dbReference type="NCBI Taxonomy" id="1002809"/>
    <lineage>
        <taxon>Bacteria</taxon>
        <taxon>Bacillati</taxon>
        <taxon>Bacillota</taxon>
        <taxon>Bacilli</taxon>
        <taxon>Bacillales</taxon>
        <taxon>Caryophanaceae</taxon>
        <taxon>Solibacillus</taxon>
    </lineage>
</organism>
<feature type="domain" description="HTH tetR-type" evidence="3">
    <location>
        <begin position="6"/>
        <end position="66"/>
    </location>
</feature>
<evidence type="ECO:0000256" key="1">
    <source>
        <dbReference type="ARBA" id="ARBA00023125"/>
    </source>
</evidence>
<dbReference type="InterPro" id="IPR039532">
    <property type="entry name" value="TetR_C_Firmicutes"/>
</dbReference>
<gene>
    <name evidence="4" type="ordered locus">SSIL_2201</name>
</gene>
<dbReference type="Pfam" id="PF00440">
    <property type="entry name" value="TetR_N"/>
    <property type="match status" value="1"/>
</dbReference>
<dbReference type="STRING" id="1002809.SSIL_2201"/>
<dbReference type="InterPro" id="IPR009057">
    <property type="entry name" value="Homeodomain-like_sf"/>
</dbReference>
<keyword evidence="5" id="KW-1185">Reference proteome</keyword>
<dbReference type="HOGENOM" id="CLU_087539_0_0_9"/>
<dbReference type="InterPro" id="IPR001647">
    <property type="entry name" value="HTH_TetR"/>
</dbReference>
<evidence type="ECO:0000259" key="3">
    <source>
        <dbReference type="PROSITE" id="PS50977"/>
    </source>
</evidence>
<dbReference type="InterPro" id="IPR050624">
    <property type="entry name" value="HTH-type_Tx_Regulator"/>
</dbReference>
<dbReference type="eggNOG" id="COG1309">
    <property type="taxonomic scope" value="Bacteria"/>
</dbReference>
<dbReference type="EMBL" id="AP012157">
    <property type="protein sequence ID" value="BAK16624.1"/>
    <property type="molecule type" value="Genomic_DNA"/>
</dbReference>
<reference evidence="5" key="1">
    <citation type="submission" date="2011-04" db="EMBL/GenBank/DDBJ databases">
        <title>Genome sequence of Solibacillus silvestris StLB046.</title>
        <authorList>
            <person name="Morohoshi T."/>
            <person name="Someya N."/>
            <person name="Ikeda T."/>
        </authorList>
    </citation>
    <scope>NUCLEOTIDE SEQUENCE [LARGE SCALE GENOMIC DNA]</scope>
    <source>
        <strain evidence="5">StLB046</strain>
    </source>
</reference>
<dbReference type="AlphaFoldDB" id="F2F997"/>
<accession>F2F997</accession>
<dbReference type="PANTHER" id="PTHR43479">
    <property type="entry name" value="ACREF/ENVCD OPERON REPRESSOR-RELATED"/>
    <property type="match status" value="1"/>
</dbReference>
<proteinExistence type="predicted"/>
<keyword evidence="1 2" id="KW-0238">DNA-binding</keyword>